<sequence length="163" mass="17921">MLGSRPRMNLDSEIYISEGLYGSLLLSTSQKAVPNSAQEEEESELDSMTHGDLSPFAQSHSGSGQRLMEGPEHTSAEGLETREQGFSFIESLDLKVITVVRQAWLDFSSEASRSSSNHNQSRFFSHGLEDQASGPQRRTPSCLHVQVARAELLFSGFSAGVWI</sequence>
<evidence type="ECO:0000313" key="2">
    <source>
        <dbReference type="EMBL" id="MED6272751.1"/>
    </source>
</evidence>
<proteinExistence type="predicted"/>
<feature type="compositionally biased region" description="Basic and acidic residues" evidence="1">
    <location>
        <begin position="69"/>
        <end position="81"/>
    </location>
</feature>
<evidence type="ECO:0000313" key="3">
    <source>
        <dbReference type="Proteomes" id="UP001352852"/>
    </source>
</evidence>
<gene>
    <name evidence="2" type="ORF">CHARACLAT_033658</name>
</gene>
<name>A0ABU7DC91_9TELE</name>
<feature type="region of interest" description="Disordered" evidence="1">
    <location>
        <begin position="32"/>
        <end position="81"/>
    </location>
</feature>
<comment type="caution">
    <text evidence="2">The sequence shown here is derived from an EMBL/GenBank/DDBJ whole genome shotgun (WGS) entry which is preliminary data.</text>
</comment>
<accession>A0ABU7DC91</accession>
<evidence type="ECO:0000256" key="1">
    <source>
        <dbReference type="SAM" id="MobiDB-lite"/>
    </source>
</evidence>
<keyword evidence="3" id="KW-1185">Reference proteome</keyword>
<dbReference type="EMBL" id="JAHUTJ010024322">
    <property type="protein sequence ID" value="MED6272751.1"/>
    <property type="molecule type" value="Genomic_DNA"/>
</dbReference>
<reference evidence="2 3" key="1">
    <citation type="submission" date="2021-06" db="EMBL/GenBank/DDBJ databases">
        <authorList>
            <person name="Palmer J.M."/>
        </authorList>
    </citation>
    <scope>NUCLEOTIDE SEQUENCE [LARGE SCALE GENOMIC DNA]</scope>
    <source>
        <strain evidence="2 3">CL_MEX2019</strain>
        <tissue evidence="2">Muscle</tissue>
    </source>
</reference>
<protein>
    <submittedName>
        <fullName evidence="2">Uncharacterized protein</fullName>
    </submittedName>
</protein>
<organism evidence="2 3">
    <name type="scientific">Characodon lateralis</name>
    <dbReference type="NCBI Taxonomy" id="208331"/>
    <lineage>
        <taxon>Eukaryota</taxon>
        <taxon>Metazoa</taxon>
        <taxon>Chordata</taxon>
        <taxon>Craniata</taxon>
        <taxon>Vertebrata</taxon>
        <taxon>Euteleostomi</taxon>
        <taxon>Actinopterygii</taxon>
        <taxon>Neopterygii</taxon>
        <taxon>Teleostei</taxon>
        <taxon>Neoteleostei</taxon>
        <taxon>Acanthomorphata</taxon>
        <taxon>Ovalentaria</taxon>
        <taxon>Atherinomorphae</taxon>
        <taxon>Cyprinodontiformes</taxon>
        <taxon>Goodeidae</taxon>
        <taxon>Characodon</taxon>
    </lineage>
</organism>
<dbReference type="Proteomes" id="UP001352852">
    <property type="component" value="Unassembled WGS sequence"/>
</dbReference>